<dbReference type="RefSeq" id="WP_052589812.1">
    <property type="nucleotide sequence ID" value="NZ_LR215048.1"/>
</dbReference>
<feature type="transmembrane region" description="Helical" evidence="6">
    <location>
        <begin position="6"/>
        <end position="28"/>
    </location>
</feature>
<dbReference type="OrthoDB" id="9792579at2"/>
<evidence type="ECO:0000256" key="3">
    <source>
        <dbReference type="ARBA" id="ARBA00022692"/>
    </source>
</evidence>
<feature type="transmembrane region" description="Helical" evidence="6">
    <location>
        <begin position="35"/>
        <end position="53"/>
    </location>
</feature>
<dbReference type="PANTHER" id="PTHR43370:SF1">
    <property type="entry name" value="GUANOSINE ABC TRANSPORTER PERMEASE PROTEIN NUPQ"/>
    <property type="match status" value="1"/>
</dbReference>
<keyword evidence="4 6" id="KW-1133">Transmembrane helix</keyword>
<dbReference type="GO" id="GO:0005886">
    <property type="term" value="C:plasma membrane"/>
    <property type="evidence" value="ECO:0007669"/>
    <property type="project" value="UniProtKB-SubCell"/>
</dbReference>
<comment type="subcellular location">
    <subcellularLocation>
        <location evidence="1">Cell membrane</location>
        <topology evidence="1">Multi-pass membrane protein</topology>
    </subcellularLocation>
</comment>
<organism evidence="7 8">
    <name type="scientific">Haploplasma axanthum</name>
    <name type="common">Acholeplasma axanthum</name>
    <dbReference type="NCBI Taxonomy" id="29552"/>
    <lineage>
        <taxon>Bacteria</taxon>
        <taxon>Bacillati</taxon>
        <taxon>Mycoplasmatota</taxon>
        <taxon>Mollicutes</taxon>
        <taxon>Acholeplasmatales</taxon>
        <taxon>Acholeplasmataceae</taxon>
        <taxon>Haploplasma</taxon>
    </lineage>
</organism>
<dbReference type="Pfam" id="PF02653">
    <property type="entry name" value="BPD_transp_2"/>
    <property type="match status" value="1"/>
</dbReference>
<name>A0A449BBC7_HAPAX</name>
<evidence type="ECO:0000256" key="5">
    <source>
        <dbReference type="ARBA" id="ARBA00023136"/>
    </source>
</evidence>
<feature type="transmembrane region" description="Helical" evidence="6">
    <location>
        <begin position="161"/>
        <end position="178"/>
    </location>
</feature>
<feature type="transmembrane region" description="Helical" evidence="6">
    <location>
        <begin position="258"/>
        <end position="278"/>
    </location>
</feature>
<protein>
    <submittedName>
        <fullName evidence="7">ABC-type uncharacterized transport system, permease component</fullName>
    </submittedName>
</protein>
<dbReference type="STRING" id="1278311.GCA_000428705_00730"/>
<dbReference type="KEGG" id="aaxa:NCTC10138_00116"/>
<accession>A0A449BBC7</accession>
<sequence length="325" mass="34303">MSNLVSYIALVLAVGIPLIITAIGGLFAERSGVTNIALEGLMIIGAFVGILFMNNVSAKSVGGPFVLFLITSLIVALIGVLFSMIHAVASIKMNADQIISATAINTLTPALALFLTMSLSLGAAAGSDKLPVHGDIFKISEVPVLSKIPILGDIFFKNINASFYMGIIILVVSIVFLYKTRFGLRLRACGENPHAADAAGINIQRVRFIAVGISGALAALGGFYLVTAYTTEFSASVSGYGFLAVAVLIFGNWKPVRVAISAIFFAALLTLSRGIAFFPALESLNIDKNILSMIPYIATLIVLVISSKNNRAPKAVGKVYDKGER</sequence>
<keyword evidence="5 6" id="KW-0472">Membrane</keyword>
<reference evidence="7 8" key="1">
    <citation type="submission" date="2019-01" db="EMBL/GenBank/DDBJ databases">
        <authorList>
            <consortium name="Pathogen Informatics"/>
        </authorList>
    </citation>
    <scope>NUCLEOTIDE SEQUENCE [LARGE SCALE GENOMIC DNA]</scope>
    <source>
        <strain evidence="7 8">NCTC10138</strain>
    </source>
</reference>
<feature type="transmembrane region" description="Helical" evidence="6">
    <location>
        <begin position="208"/>
        <end position="227"/>
    </location>
</feature>
<dbReference type="EMBL" id="LR215048">
    <property type="protein sequence ID" value="VEU79713.1"/>
    <property type="molecule type" value="Genomic_DNA"/>
</dbReference>
<evidence type="ECO:0000256" key="2">
    <source>
        <dbReference type="ARBA" id="ARBA00022475"/>
    </source>
</evidence>
<dbReference type="Proteomes" id="UP000289841">
    <property type="component" value="Chromosome"/>
</dbReference>
<dbReference type="CDD" id="cd06580">
    <property type="entry name" value="TM_PBP1_transp_TpRbsC_like"/>
    <property type="match status" value="1"/>
</dbReference>
<dbReference type="GO" id="GO:0022857">
    <property type="term" value="F:transmembrane transporter activity"/>
    <property type="evidence" value="ECO:0007669"/>
    <property type="project" value="InterPro"/>
</dbReference>
<keyword evidence="8" id="KW-1185">Reference proteome</keyword>
<dbReference type="InterPro" id="IPR001851">
    <property type="entry name" value="ABC_transp_permease"/>
</dbReference>
<feature type="transmembrane region" description="Helical" evidence="6">
    <location>
        <begin position="65"/>
        <end position="91"/>
    </location>
</feature>
<keyword evidence="3 6" id="KW-0812">Transmembrane</keyword>
<dbReference type="PANTHER" id="PTHR43370">
    <property type="entry name" value="SUGAR ABC TRANSPORTER INTEGRAL MEMBRANE PROTEIN-RELATED"/>
    <property type="match status" value="1"/>
</dbReference>
<gene>
    <name evidence="7" type="ORF">NCTC10138_00116</name>
</gene>
<feature type="transmembrane region" description="Helical" evidence="6">
    <location>
        <begin position="103"/>
        <end position="125"/>
    </location>
</feature>
<keyword evidence="2" id="KW-1003">Cell membrane</keyword>
<evidence type="ECO:0000313" key="8">
    <source>
        <dbReference type="Proteomes" id="UP000289841"/>
    </source>
</evidence>
<evidence type="ECO:0000256" key="4">
    <source>
        <dbReference type="ARBA" id="ARBA00022989"/>
    </source>
</evidence>
<evidence type="ECO:0000313" key="7">
    <source>
        <dbReference type="EMBL" id="VEU79713.1"/>
    </source>
</evidence>
<dbReference type="AlphaFoldDB" id="A0A449BBC7"/>
<proteinExistence type="predicted"/>
<feature type="transmembrane region" description="Helical" evidence="6">
    <location>
        <begin position="290"/>
        <end position="306"/>
    </location>
</feature>
<feature type="transmembrane region" description="Helical" evidence="6">
    <location>
        <begin position="233"/>
        <end position="251"/>
    </location>
</feature>
<evidence type="ECO:0000256" key="6">
    <source>
        <dbReference type="SAM" id="Phobius"/>
    </source>
</evidence>
<evidence type="ECO:0000256" key="1">
    <source>
        <dbReference type="ARBA" id="ARBA00004651"/>
    </source>
</evidence>